<evidence type="ECO:0000313" key="4">
    <source>
        <dbReference type="EMBL" id="SDN97779.1"/>
    </source>
</evidence>
<dbReference type="Pfam" id="PF00196">
    <property type="entry name" value="GerE"/>
    <property type="match status" value="1"/>
</dbReference>
<reference evidence="5" key="1">
    <citation type="submission" date="2016-10" db="EMBL/GenBank/DDBJ databases">
        <authorList>
            <person name="Varghese N."/>
            <person name="Submissions S."/>
        </authorList>
    </citation>
    <scope>NUCLEOTIDE SEQUENCE [LARGE SCALE GENOMIC DNA]</scope>
    <source>
        <strain evidence="5">IBRC-M 10655</strain>
    </source>
</reference>
<dbReference type="PROSITE" id="PS00622">
    <property type="entry name" value="HTH_LUXR_1"/>
    <property type="match status" value="1"/>
</dbReference>
<accession>A0A1H0FTG8</accession>
<dbReference type="PRINTS" id="PR00038">
    <property type="entry name" value="HTHLUXR"/>
</dbReference>
<proteinExistence type="predicted"/>
<gene>
    <name evidence="4" type="ORF">SAMN05192558_101499</name>
</gene>
<protein>
    <submittedName>
        <fullName evidence="4">ATP-, maltotriose-and DNA-dependent transcriptional regulator MalT</fullName>
    </submittedName>
</protein>
<evidence type="ECO:0000259" key="3">
    <source>
        <dbReference type="PROSITE" id="PS50043"/>
    </source>
</evidence>
<dbReference type="GO" id="GO:0005524">
    <property type="term" value="F:ATP binding"/>
    <property type="evidence" value="ECO:0007669"/>
    <property type="project" value="UniProtKB-KW"/>
</dbReference>
<dbReference type="Proteomes" id="UP000199651">
    <property type="component" value="Unassembled WGS sequence"/>
</dbReference>
<dbReference type="GO" id="GO:0003677">
    <property type="term" value="F:DNA binding"/>
    <property type="evidence" value="ECO:0007669"/>
    <property type="project" value="InterPro"/>
</dbReference>
<keyword evidence="2" id="KW-0067">ATP-binding</keyword>
<dbReference type="STRING" id="504798.SAMN05421871_103372"/>
<dbReference type="Gene3D" id="3.40.50.300">
    <property type="entry name" value="P-loop containing nucleotide triphosphate hydrolases"/>
    <property type="match status" value="1"/>
</dbReference>
<evidence type="ECO:0000256" key="1">
    <source>
        <dbReference type="ARBA" id="ARBA00022741"/>
    </source>
</evidence>
<dbReference type="GO" id="GO:0006355">
    <property type="term" value="P:regulation of DNA-templated transcription"/>
    <property type="evidence" value="ECO:0007669"/>
    <property type="project" value="InterPro"/>
</dbReference>
<dbReference type="InterPro" id="IPR027417">
    <property type="entry name" value="P-loop_NTPase"/>
</dbReference>
<dbReference type="GO" id="GO:0005737">
    <property type="term" value="C:cytoplasm"/>
    <property type="evidence" value="ECO:0007669"/>
    <property type="project" value="TreeGrafter"/>
</dbReference>
<keyword evidence="1" id="KW-0547">Nucleotide-binding</keyword>
<dbReference type="RefSeq" id="WP_091369372.1">
    <property type="nucleotide sequence ID" value="NZ_FNDV01000003.1"/>
</dbReference>
<dbReference type="OrthoDB" id="3197423at2"/>
<dbReference type="InterPro" id="IPR016032">
    <property type="entry name" value="Sig_transdc_resp-reg_C-effctor"/>
</dbReference>
<dbReference type="SUPFAM" id="SSF52540">
    <property type="entry name" value="P-loop containing nucleoside triphosphate hydrolases"/>
    <property type="match status" value="1"/>
</dbReference>
<keyword evidence="5" id="KW-1185">Reference proteome</keyword>
<dbReference type="SUPFAM" id="SSF46894">
    <property type="entry name" value="C-terminal effector domain of the bipartite response regulators"/>
    <property type="match status" value="1"/>
</dbReference>
<dbReference type="EMBL" id="FNJB01000001">
    <property type="protein sequence ID" value="SDN97779.1"/>
    <property type="molecule type" value="Genomic_DNA"/>
</dbReference>
<dbReference type="InterPro" id="IPR036388">
    <property type="entry name" value="WH-like_DNA-bd_sf"/>
</dbReference>
<dbReference type="CDD" id="cd06170">
    <property type="entry name" value="LuxR_C_like"/>
    <property type="match status" value="1"/>
</dbReference>
<sequence length="869" mass="91901">MGQHWPLTGRIAELGSIDAALRRADGPRGLVLAGAAGVGKTRLAQEALTLARNRGTATRWAAATASTRALPLGAFSALLGRVEGDQRQLLAQATAALVADKPGGVLVGVDDAHLLDALSAQFVHQLVLRRAATVVITVRSGEPAPDAVTALWKDGHLDRHEVRPLSEADTVALLEAVLRGQVADTTAGQLWRLTAGNALYLRLLVEQALDNRTLRRVGGVWQLAASPELSPGLAELVVARMGALPAPVRDVVDVLALAEPLGVSLLTRLTGAEAVEDAESRGLLTVRAEGRRLQAGLAHPLYGETRRAHVGLLRARRLRGRIATALAETGSRRGDDALRRAVLAVDSDLPPDAQLLADAAGTAVRLMDITLAERLARQAIDADDGPAFGARWSLANALAWQGRGEETETEWARLADLADNDIVRAMVAMPRAGNLFWILRRPQDAEAILDTAAAHVDDDARLVITAIQSAFHAFLARPRRAVDDATRALAVRALPDQAVVLATWGLAAGLGMLGRADELPASTERAYTAATRCVEGSLLSLGLAVLELGALRLAGYLDEMRRVGTDRREAGTNATSVAHGMFLEGFELLARGQLRRSIRRLREARSRYLAGDAGGWAFLTLVQLTQALAMAGDPPGARAALADLRAELHPSYVFMDPEVALAQAWVAAAEGATTEAADLARQAADLAARRCQPGYEVLALHTAVRFGDRTAAARLAHLAETVDGPRAPAAAAHAAALADDDGVALLAAAQRWEHLGDLLAAADAAAQAADAHTRNNRRGSATSAAAEAHRLAEACEGARTPALRCAARPLPLTRREREIVTLAADGLSNREIADRLVVSVRTVEGHLYRASAKLGTTNRGDFAELLEAH</sequence>
<evidence type="ECO:0000313" key="5">
    <source>
        <dbReference type="Proteomes" id="UP000199651"/>
    </source>
</evidence>
<dbReference type="PANTHER" id="PTHR16305">
    <property type="entry name" value="TESTICULAR SOLUBLE ADENYLYL CYCLASE"/>
    <property type="match status" value="1"/>
</dbReference>
<dbReference type="GO" id="GO:0004016">
    <property type="term" value="F:adenylate cyclase activity"/>
    <property type="evidence" value="ECO:0007669"/>
    <property type="project" value="TreeGrafter"/>
</dbReference>
<organism evidence="4 5">
    <name type="scientific">Actinokineospora alba</name>
    <dbReference type="NCBI Taxonomy" id="504798"/>
    <lineage>
        <taxon>Bacteria</taxon>
        <taxon>Bacillati</taxon>
        <taxon>Actinomycetota</taxon>
        <taxon>Actinomycetes</taxon>
        <taxon>Pseudonocardiales</taxon>
        <taxon>Pseudonocardiaceae</taxon>
        <taxon>Actinokineospora</taxon>
    </lineage>
</organism>
<dbReference type="InterPro" id="IPR000792">
    <property type="entry name" value="Tscrpt_reg_LuxR_C"/>
</dbReference>
<dbReference type="AlphaFoldDB" id="A0A1H0FTG8"/>
<dbReference type="SMART" id="SM00421">
    <property type="entry name" value="HTH_LUXR"/>
    <property type="match status" value="1"/>
</dbReference>
<dbReference type="PROSITE" id="PS50043">
    <property type="entry name" value="HTH_LUXR_2"/>
    <property type="match status" value="1"/>
</dbReference>
<name>A0A1H0FTG8_9PSEU</name>
<feature type="domain" description="HTH luxR-type" evidence="3">
    <location>
        <begin position="805"/>
        <end position="869"/>
    </location>
</feature>
<evidence type="ECO:0000256" key="2">
    <source>
        <dbReference type="ARBA" id="ARBA00022840"/>
    </source>
</evidence>
<dbReference type="PANTHER" id="PTHR16305:SF35">
    <property type="entry name" value="TRANSCRIPTIONAL ACTIVATOR DOMAIN"/>
    <property type="match status" value="1"/>
</dbReference>
<dbReference type="Gene3D" id="1.10.10.10">
    <property type="entry name" value="Winged helix-like DNA-binding domain superfamily/Winged helix DNA-binding domain"/>
    <property type="match status" value="1"/>
</dbReference>